<accession>A0A1G7HWW7</accession>
<keyword evidence="1" id="KW-0812">Transmembrane</keyword>
<dbReference type="EMBL" id="FNBX01000001">
    <property type="protein sequence ID" value="SDF05037.1"/>
    <property type="molecule type" value="Genomic_DNA"/>
</dbReference>
<feature type="transmembrane region" description="Helical" evidence="1">
    <location>
        <begin position="713"/>
        <end position="734"/>
    </location>
</feature>
<feature type="transmembrane region" description="Helical" evidence="1">
    <location>
        <begin position="746"/>
        <end position="766"/>
    </location>
</feature>
<protein>
    <submittedName>
        <fullName evidence="2">Uncharacterized protein</fullName>
    </submittedName>
</protein>
<sequence>MKLVNSFVAARANARALPQPEPGLHPHGIIEMTSDHGLRMAKAAIVLLESLEAGGPRERLTALRRLHDEVLYSARSPLQNNTARVLIQIMKDLVRASPDPARQLPLAHDFHRAVGGTPRIVRALLRRYHLLEMPEAWNQHAFDHHVHDANTKGRKSPTHLVMDAWIKGIRFLTVVYYNTVDPEAARELLRAARIMGITVRIGIEFRAAFGDKLVEFTWSPLNTETSKAFTELLRRKDVAAVLAAHAPVNAWMREHALLLLRAWNQRHAPALAARWGLETPPPLEEEAFLAYVGQRQPSTLHLAEYIYQEWRPLLQAKRAATVAALAAAADPHQQRQLRDRLDRLDNLVPDGLREDWLGPETNPDIVFPNRPHPDLPPILRQTPEELVESLVPLHPCQMILSLSGLTAQDVLELLWRCQGRITHLELFNLREWNEGRLRHAAAINALQRAINEGSTPRLKHVIRQIVHDEPAASPRRALFQTILGRLPQLQEWYALARLGSRIGTDSTSSSHHTHGMGLVFVETLPPKARAALRRERNTQRLTLPVHTDIYRFVQQHEPPQPQPRWQTLLRRLPGLSNLGCQCVRGWGLEKKTTSVGRDGNLVTLGGVDDRGISRDAADGRPPEEEAWTFARALACCNSALANTLKILAGFLAAQWAFWYVDSWWVLTWFGALTWFAITAVRNVAQAVVGGGAFTRSLLLPWKRFVSWGRIADSLFYTGISVPLLEVGVRLWLLQDTLGITVETSPLIVYTVIALVNSAYISGHNLYRGLPREAVVGNLFRSALSIPLSLALGQGLLGAFTLLALPNPLALLQNCAAIVSKCASDMVAAVIEGFADRNAFLRLRQRDYDSKLRQMYANLTRQELLFPHRDLERMLEKPEDYWRQLYAKDPAVAREAVAHLLDMLYMWYYQPRARQVFWRKMRAAPPEERGIVLGLHALLGLEREISTLILNGLLEHDFARALAFYLQNNRSYLRDLHADAAQKLNCPDVCQF</sequence>
<keyword evidence="1" id="KW-0472">Membrane</keyword>
<name>A0A1G7HWW7_9BACT</name>
<keyword evidence="1" id="KW-1133">Transmembrane helix</keyword>
<feature type="transmembrane region" description="Helical" evidence="1">
    <location>
        <begin position="655"/>
        <end position="677"/>
    </location>
</feature>
<organism evidence="2 3">
    <name type="scientific">Desulfovibrio legallii</name>
    <dbReference type="NCBI Taxonomy" id="571438"/>
    <lineage>
        <taxon>Bacteria</taxon>
        <taxon>Pseudomonadati</taxon>
        <taxon>Thermodesulfobacteriota</taxon>
        <taxon>Desulfovibrionia</taxon>
        <taxon>Desulfovibrionales</taxon>
        <taxon>Desulfovibrionaceae</taxon>
        <taxon>Desulfovibrio</taxon>
    </lineage>
</organism>
<reference evidence="3" key="1">
    <citation type="submission" date="2016-10" db="EMBL/GenBank/DDBJ databases">
        <authorList>
            <person name="Varghese N."/>
            <person name="Submissions S."/>
        </authorList>
    </citation>
    <scope>NUCLEOTIDE SEQUENCE [LARGE SCALE GENOMIC DNA]</scope>
    <source>
        <strain evidence="3">KHC7</strain>
    </source>
</reference>
<dbReference type="STRING" id="571438.SAMN05192586_10166"/>
<keyword evidence="3" id="KW-1185">Reference proteome</keyword>
<evidence type="ECO:0000313" key="2">
    <source>
        <dbReference type="EMBL" id="SDF05037.1"/>
    </source>
</evidence>
<dbReference type="AlphaFoldDB" id="A0A1G7HWW7"/>
<proteinExistence type="predicted"/>
<gene>
    <name evidence="2" type="ORF">SAMN05192586_10166</name>
</gene>
<dbReference type="Proteomes" id="UP000199355">
    <property type="component" value="Unassembled WGS sequence"/>
</dbReference>
<evidence type="ECO:0000313" key="3">
    <source>
        <dbReference type="Proteomes" id="UP000199355"/>
    </source>
</evidence>
<evidence type="ECO:0000256" key="1">
    <source>
        <dbReference type="SAM" id="Phobius"/>
    </source>
</evidence>
<feature type="transmembrane region" description="Helical" evidence="1">
    <location>
        <begin position="778"/>
        <end position="804"/>
    </location>
</feature>